<evidence type="ECO:0000313" key="2">
    <source>
        <dbReference type="Proteomes" id="UP000095495"/>
    </source>
</evidence>
<protein>
    <submittedName>
        <fullName evidence="1">Uncharacterized protein</fullName>
    </submittedName>
</protein>
<evidence type="ECO:0000313" key="1">
    <source>
        <dbReference type="EMBL" id="CUN20038.1"/>
    </source>
</evidence>
<proteinExistence type="predicted"/>
<organism evidence="1 2">
    <name type="scientific">Roseburia faecis</name>
    <dbReference type="NCBI Taxonomy" id="301302"/>
    <lineage>
        <taxon>Bacteria</taxon>
        <taxon>Bacillati</taxon>
        <taxon>Bacillota</taxon>
        <taxon>Clostridia</taxon>
        <taxon>Lachnospirales</taxon>
        <taxon>Lachnospiraceae</taxon>
        <taxon>Roseburia</taxon>
    </lineage>
</organism>
<name>A0A173V2F7_9FIRM</name>
<accession>A0A173V2F7</accession>
<gene>
    <name evidence="1" type="ORF">ERS852420_03411</name>
</gene>
<sequence>MNYEPGSVFKLNGKEYVLSENHTLDIPYGEDLWCLEYPSNYRFGEKID</sequence>
<dbReference type="EMBL" id="CYXV01000023">
    <property type="protein sequence ID" value="CUN20038.1"/>
    <property type="molecule type" value="Genomic_DNA"/>
</dbReference>
<dbReference type="AlphaFoldDB" id="A0A173V2F7"/>
<dbReference type="Proteomes" id="UP000095495">
    <property type="component" value="Unassembled WGS sequence"/>
</dbReference>
<reference evidence="1 2" key="1">
    <citation type="submission" date="2015-09" db="EMBL/GenBank/DDBJ databases">
        <authorList>
            <consortium name="Pathogen Informatics"/>
        </authorList>
    </citation>
    <scope>NUCLEOTIDE SEQUENCE [LARGE SCALE GENOMIC DNA]</scope>
    <source>
        <strain evidence="1 2">2789STDY5608863</strain>
    </source>
</reference>